<sequence length="516" mass="57144">MPTTLTEPPSYPLTEITPTSPRPPSCNSDTSFETQSTARDAEILISAYLPDASPSSPTQHDQKQTSPIAETLSPPPQIDFPLPLCIPQTSVGASFDSAFARAYSDALQDVGISEKMWLDFVDGLNLAIVSSPPVRVVDLFGQAIGFLPWDWAILSSVAIVTATQTGMRVVSKRVADRYLRAANLRLFQPRGLSARLCTTRAMLALIGGQSAGQEEPPQKSKAKATLHKVGRRVGTLFLLTGLPITSRVVRAIADRPPVVEPIPGESTEHVVLRRRLALVSGLALPLRFEGLSPPTKPQGIRNVMNGWSVKLDKRIESRREKRNEQSRRMLQKIDEELARGKAIQDIDPFLLRTDQSSVRLSSSYAHSEDLPATSSISGNSVSGTLDNADDAKSIKKKDKEAKREEREIRKELKARHKAERQEAELEKKNERRARKGLPPKTPRGSFAGHGSFIGTPMQRRVANADLVEHWANEDILWLVLMKSEGDRVIQDIELAESPENEEHVNREEWAPGFENF</sequence>
<evidence type="ECO:0000313" key="3">
    <source>
        <dbReference type="Proteomes" id="UP001498398"/>
    </source>
</evidence>
<feature type="compositionally biased region" description="Polar residues" evidence="1">
    <location>
        <begin position="53"/>
        <end position="68"/>
    </location>
</feature>
<comment type="caution">
    <text evidence="2">The sequence shown here is derived from an EMBL/GenBank/DDBJ whole genome shotgun (WGS) entry which is preliminary data.</text>
</comment>
<dbReference type="Proteomes" id="UP001498398">
    <property type="component" value="Unassembled WGS sequence"/>
</dbReference>
<proteinExistence type="predicted"/>
<evidence type="ECO:0000256" key="1">
    <source>
        <dbReference type="SAM" id="MobiDB-lite"/>
    </source>
</evidence>
<accession>A0ABR1K770</accession>
<gene>
    <name evidence="2" type="ORF">VKT23_000342</name>
</gene>
<feature type="compositionally biased region" description="Polar residues" evidence="1">
    <location>
        <begin position="372"/>
        <end position="385"/>
    </location>
</feature>
<dbReference type="PANTHER" id="PTHR38887:SF1">
    <property type="entry name" value="RAS MODIFICATION PROTEIN ERF4"/>
    <property type="match status" value="1"/>
</dbReference>
<keyword evidence="3" id="KW-1185">Reference proteome</keyword>
<name>A0ABR1K770_9AGAR</name>
<evidence type="ECO:0000313" key="2">
    <source>
        <dbReference type="EMBL" id="KAK7472220.1"/>
    </source>
</evidence>
<reference evidence="2 3" key="1">
    <citation type="submission" date="2024-01" db="EMBL/GenBank/DDBJ databases">
        <title>A draft genome for the cacao thread blight pathogen Marasmiellus scandens.</title>
        <authorList>
            <person name="Baruah I.K."/>
            <person name="Leung J."/>
            <person name="Bukari Y."/>
            <person name="Amoako-Attah I."/>
            <person name="Meinhardt L.W."/>
            <person name="Bailey B.A."/>
            <person name="Cohen S.P."/>
        </authorList>
    </citation>
    <scope>NUCLEOTIDE SEQUENCE [LARGE SCALE GENOMIC DNA]</scope>
    <source>
        <strain evidence="2 3">GH-19</strain>
    </source>
</reference>
<protein>
    <submittedName>
        <fullName evidence="2">Uncharacterized protein</fullName>
    </submittedName>
</protein>
<feature type="region of interest" description="Disordered" evidence="1">
    <location>
        <begin position="50"/>
        <end position="73"/>
    </location>
</feature>
<feature type="compositionally biased region" description="Basic and acidic residues" evidence="1">
    <location>
        <begin position="419"/>
        <end position="429"/>
    </location>
</feature>
<organism evidence="2 3">
    <name type="scientific">Marasmiellus scandens</name>
    <dbReference type="NCBI Taxonomy" id="2682957"/>
    <lineage>
        <taxon>Eukaryota</taxon>
        <taxon>Fungi</taxon>
        <taxon>Dikarya</taxon>
        <taxon>Basidiomycota</taxon>
        <taxon>Agaricomycotina</taxon>
        <taxon>Agaricomycetes</taxon>
        <taxon>Agaricomycetidae</taxon>
        <taxon>Agaricales</taxon>
        <taxon>Marasmiineae</taxon>
        <taxon>Omphalotaceae</taxon>
        <taxon>Marasmiellus</taxon>
    </lineage>
</organism>
<feature type="compositionally biased region" description="Basic and acidic residues" evidence="1">
    <location>
        <begin position="389"/>
        <end position="411"/>
    </location>
</feature>
<dbReference type="EMBL" id="JBANRG010000001">
    <property type="protein sequence ID" value="KAK7472220.1"/>
    <property type="molecule type" value="Genomic_DNA"/>
</dbReference>
<dbReference type="PANTHER" id="PTHR38887">
    <property type="entry name" value="CHROMOSOME 21, WHOLE GENOME SHOTGUN SEQUENCE"/>
    <property type="match status" value="1"/>
</dbReference>
<feature type="region of interest" description="Disordered" evidence="1">
    <location>
        <begin position="363"/>
        <end position="453"/>
    </location>
</feature>
<feature type="compositionally biased region" description="Polar residues" evidence="1">
    <location>
        <begin position="25"/>
        <end position="35"/>
    </location>
</feature>
<dbReference type="InterPro" id="IPR053221">
    <property type="entry name" value="Burnettramic_acid_biosynth"/>
</dbReference>
<feature type="region of interest" description="Disordered" evidence="1">
    <location>
        <begin position="1"/>
        <end position="35"/>
    </location>
</feature>